<feature type="binding site" evidence="8">
    <location>
        <position position="232"/>
    </location>
    <ligand>
        <name>shikimate</name>
        <dbReference type="ChEBI" id="CHEBI:36208"/>
    </ligand>
</feature>
<dbReference type="InterPro" id="IPR041121">
    <property type="entry name" value="SDH_C"/>
</dbReference>
<dbReference type="Pfam" id="PF08501">
    <property type="entry name" value="Shikimate_dh_N"/>
    <property type="match status" value="1"/>
</dbReference>
<organism evidence="12 13">
    <name type="scientific">Paenibacillus gallinarum</name>
    <dbReference type="NCBI Taxonomy" id="2762232"/>
    <lineage>
        <taxon>Bacteria</taxon>
        <taxon>Bacillati</taxon>
        <taxon>Bacillota</taxon>
        <taxon>Bacilli</taxon>
        <taxon>Bacillales</taxon>
        <taxon>Paenibacillaceae</taxon>
        <taxon>Paenibacillus</taxon>
    </lineage>
</organism>
<dbReference type="Proteomes" id="UP000608071">
    <property type="component" value="Unassembled WGS sequence"/>
</dbReference>
<feature type="binding site" evidence="8">
    <location>
        <begin position="162"/>
        <end position="167"/>
    </location>
    <ligand>
        <name>NADP(+)</name>
        <dbReference type="ChEBI" id="CHEBI:58349"/>
    </ligand>
</feature>
<dbReference type="SUPFAM" id="SSF53223">
    <property type="entry name" value="Aminoacid dehydrogenase-like, N-terminal domain"/>
    <property type="match status" value="1"/>
</dbReference>
<feature type="domain" description="SDH C-terminal" evidence="11">
    <location>
        <begin position="253"/>
        <end position="283"/>
    </location>
</feature>
<dbReference type="InterPro" id="IPR036291">
    <property type="entry name" value="NAD(P)-bd_dom_sf"/>
</dbReference>
<comment type="subunit">
    <text evidence="8">Homodimer.</text>
</comment>
<dbReference type="Gene3D" id="3.40.50.720">
    <property type="entry name" value="NAD(P)-binding Rossmann-like Domain"/>
    <property type="match status" value="1"/>
</dbReference>
<dbReference type="Gene3D" id="3.40.50.10860">
    <property type="entry name" value="Leucine Dehydrogenase, chain A, domain 1"/>
    <property type="match status" value="1"/>
</dbReference>
<dbReference type="InterPro" id="IPR046346">
    <property type="entry name" value="Aminoacid_DH-like_N_sf"/>
</dbReference>
<dbReference type="HAMAP" id="MF_00222">
    <property type="entry name" value="Shikimate_DH_AroE"/>
    <property type="match status" value="1"/>
</dbReference>
<name>A0ABR8SWP5_9BACL</name>
<dbReference type="PANTHER" id="PTHR21089">
    <property type="entry name" value="SHIKIMATE DEHYDROGENASE"/>
    <property type="match status" value="1"/>
</dbReference>
<dbReference type="SUPFAM" id="SSF51735">
    <property type="entry name" value="NAD(P)-binding Rossmann-fold domains"/>
    <property type="match status" value="1"/>
</dbReference>
<dbReference type="GO" id="GO:0004764">
    <property type="term" value="F:shikimate 3-dehydrogenase (NADP+) activity"/>
    <property type="evidence" value="ECO:0007669"/>
    <property type="project" value="UniProtKB-EC"/>
</dbReference>
<dbReference type="PANTHER" id="PTHR21089:SF1">
    <property type="entry name" value="BIFUNCTIONAL 3-DEHYDROQUINATE DEHYDRATASE_SHIKIMATE DEHYDROGENASE, CHLOROPLASTIC"/>
    <property type="match status" value="1"/>
</dbReference>
<dbReference type="CDD" id="cd01065">
    <property type="entry name" value="NAD_bind_Shikimate_DH"/>
    <property type="match status" value="1"/>
</dbReference>
<dbReference type="Pfam" id="PF01488">
    <property type="entry name" value="Shikimate_DH"/>
    <property type="match status" value="1"/>
</dbReference>
<keyword evidence="6 8" id="KW-0057">Aromatic amino acid biosynthesis</keyword>
<sequence length="286" mass="30682">MSNKVQGLKPSGYTLLGVMGDPIAHSKSPAMHQAALYETGLHGDYVPLHVKPEGLDAAVKGIKSMGFRGVNVTIPHKVEIMSYMDELDDSAKLTGAVNTVIHEEGRLIGYNTDGAGYVRSLKEEAVSSLEGKHIVVIGAGGAARGIVYALLLENPGSIIILNRTIERAEMMATDFKAMGHVQGLPISEAHQALLHADIVINTTSVGMHPNLHETPIDPDALPEGIVVSDLIYNPLETKLLSIAKEKKCIIHGGLGMFVYQGAIAFEHWFGIPAPVHAMRKAVLESF</sequence>
<feature type="domain" description="Quinate/shikimate 5-dehydrogenase/glutamyl-tRNA reductase" evidence="9">
    <location>
        <begin position="122"/>
        <end position="204"/>
    </location>
</feature>
<dbReference type="RefSeq" id="WP_191798788.1">
    <property type="nucleotide sequence ID" value="NZ_JACSQL010000002.1"/>
</dbReference>
<reference evidence="12 13" key="1">
    <citation type="submission" date="2020-08" db="EMBL/GenBank/DDBJ databases">
        <title>A Genomic Blueprint of the Chicken Gut Microbiome.</title>
        <authorList>
            <person name="Gilroy R."/>
            <person name="Ravi A."/>
            <person name="Getino M."/>
            <person name="Pursley I."/>
            <person name="Horton D.L."/>
            <person name="Alikhan N.-F."/>
            <person name="Baker D."/>
            <person name="Gharbi K."/>
            <person name="Hall N."/>
            <person name="Watson M."/>
            <person name="Adriaenssens E.M."/>
            <person name="Foster-Nyarko E."/>
            <person name="Jarju S."/>
            <person name="Secka A."/>
            <person name="Antonio M."/>
            <person name="Oren A."/>
            <person name="Chaudhuri R."/>
            <person name="La Ragione R.M."/>
            <person name="Hildebrand F."/>
            <person name="Pallen M.J."/>
        </authorList>
    </citation>
    <scope>NUCLEOTIDE SEQUENCE [LARGE SCALE GENOMIC DNA]</scope>
    <source>
        <strain evidence="12 13">Sa2BVA9</strain>
    </source>
</reference>
<proteinExistence type="inferred from homology"/>
<dbReference type="EC" id="1.1.1.25" evidence="2 8"/>
<feature type="binding site" evidence="8">
    <location>
        <position position="113"/>
    </location>
    <ligand>
        <name>shikimate</name>
        <dbReference type="ChEBI" id="CHEBI:36208"/>
    </ligand>
</feature>
<comment type="catalytic activity">
    <reaction evidence="7 8">
        <text>shikimate + NADP(+) = 3-dehydroshikimate + NADPH + H(+)</text>
        <dbReference type="Rhea" id="RHEA:17737"/>
        <dbReference type="ChEBI" id="CHEBI:15378"/>
        <dbReference type="ChEBI" id="CHEBI:16630"/>
        <dbReference type="ChEBI" id="CHEBI:36208"/>
        <dbReference type="ChEBI" id="CHEBI:57783"/>
        <dbReference type="ChEBI" id="CHEBI:58349"/>
        <dbReference type="EC" id="1.1.1.25"/>
    </reaction>
</comment>
<evidence type="ECO:0000256" key="1">
    <source>
        <dbReference type="ARBA" id="ARBA00004871"/>
    </source>
</evidence>
<feature type="binding site" evidence="8">
    <location>
        <position position="73"/>
    </location>
    <ligand>
        <name>shikimate</name>
        <dbReference type="ChEBI" id="CHEBI:36208"/>
    </ligand>
</feature>
<evidence type="ECO:0000256" key="7">
    <source>
        <dbReference type="ARBA" id="ARBA00049442"/>
    </source>
</evidence>
<dbReference type="NCBIfam" id="NF001319">
    <property type="entry name" value="PRK00258.3-3"/>
    <property type="match status" value="1"/>
</dbReference>
<feature type="domain" description="Shikimate dehydrogenase substrate binding N-terminal" evidence="10">
    <location>
        <begin position="18"/>
        <end position="100"/>
    </location>
</feature>
<dbReference type="InterPro" id="IPR022893">
    <property type="entry name" value="Shikimate_DH_fam"/>
</dbReference>
<gene>
    <name evidence="8 12" type="primary">aroE</name>
    <name evidence="12" type="ORF">H9647_05605</name>
</gene>
<evidence type="ECO:0000259" key="9">
    <source>
        <dbReference type="Pfam" id="PF01488"/>
    </source>
</evidence>
<keyword evidence="5 8" id="KW-0560">Oxidoreductase</keyword>
<feature type="binding site" evidence="8">
    <location>
        <position position="230"/>
    </location>
    <ligand>
        <name>NADP(+)</name>
        <dbReference type="ChEBI" id="CHEBI:58349"/>
    </ligand>
</feature>
<dbReference type="InterPro" id="IPR011342">
    <property type="entry name" value="Shikimate_DH"/>
</dbReference>
<evidence type="ECO:0000313" key="13">
    <source>
        <dbReference type="Proteomes" id="UP000608071"/>
    </source>
</evidence>
<feature type="binding site" evidence="8">
    <location>
        <position position="89"/>
    </location>
    <ligand>
        <name>NADP(+)</name>
        <dbReference type="ChEBI" id="CHEBI:58349"/>
    </ligand>
</feature>
<comment type="function">
    <text evidence="8">Involved in the biosynthesis of the chorismate, which leads to the biosynthesis of aromatic amino acids. Catalyzes the reversible NADPH linked reduction of 3-dehydroshikimate (DHSA) to yield shikimate (SA).</text>
</comment>
<evidence type="ECO:0000256" key="6">
    <source>
        <dbReference type="ARBA" id="ARBA00023141"/>
    </source>
</evidence>
<feature type="active site" description="Proton acceptor" evidence="8">
    <location>
        <position position="77"/>
    </location>
</feature>
<feature type="binding site" evidence="8">
    <location>
        <position position="253"/>
    </location>
    <ligand>
        <name>NADP(+)</name>
        <dbReference type="ChEBI" id="CHEBI:58349"/>
    </ligand>
</feature>
<comment type="pathway">
    <text evidence="1 8">Metabolic intermediate biosynthesis; chorismate biosynthesis; chorismate from D-erythrose 4-phosphate and phosphoenolpyruvate: step 4/7.</text>
</comment>
<evidence type="ECO:0000259" key="10">
    <source>
        <dbReference type="Pfam" id="PF08501"/>
    </source>
</evidence>
<comment type="caution">
    <text evidence="12">The sequence shown here is derived from an EMBL/GenBank/DDBJ whole genome shotgun (WGS) entry which is preliminary data.</text>
</comment>
<keyword evidence="13" id="KW-1185">Reference proteome</keyword>
<dbReference type="NCBIfam" id="TIGR00507">
    <property type="entry name" value="aroE"/>
    <property type="match status" value="1"/>
</dbReference>
<evidence type="ECO:0000256" key="5">
    <source>
        <dbReference type="ARBA" id="ARBA00023002"/>
    </source>
</evidence>
<evidence type="ECO:0000313" key="12">
    <source>
        <dbReference type="EMBL" id="MBD7967529.1"/>
    </source>
</evidence>
<dbReference type="InterPro" id="IPR006151">
    <property type="entry name" value="Shikm_DH/Glu-tRNA_Rdtase"/>
</dbReference>
<protein>
    <recommendedName>
        <fullName evidence="2 8">Shikimate dehydrogenase (NADP(+))</fullName>
        <shortName evidence="8">SDH</shortName>
        <ecNumber evidence="2 8">1.1.1.25</ecNumber>
    </recommendedName>
</protein>
<evidence type="ECO:0000256" key="2">
    <source>
        <dbReference type="ARBA" id="ARBA00012962"/>
    </source>
</evidence>
<comment type="similarity">
    <text evidence="8">Belongs to the shikimate dehydrogenase family.</text>
</comment>
<feature type="binding site" evidence="8">
    <location>
        <begin position="26"/>
        <end position="28"/>
    </location>
    <ligand>
        <name>shikimate</name>
        <dbReference type="ChEBI" id="CHEBI:36208"/>
    </ligand>
</feature>
<accession>A0ABR8SWP5</accession>
<dbReference type="Pfam" id="PF18317">
    <property type="entry name" value="SDH_C"/>
    <property type="match status" value="1"/>
</dbReference>
<feature type="binding site" evidence="8">
    <location>
        <position position="98"/>
    </location>
    <ligand>
        <name>shikimate</name>
        <dbReference type="ChEBI" id="CHEBI:36208"/>
    </ligand>
</feature>
<feature type="binding site" evidence="8">
    <location>
        <position position="260"/>
    </location>
    <ligand>
        <name>shikimate</name>
        <dbReference type="ChEBI" id="CHEBI:36208"/>
    </ligand>
</feature>
<evidence type="ECO:0000256" key="3">
    <source>
        <dbReference type="ARBA" id="ARBA00022605"/>
    </source>
</evidence>
<feature type="binding site" evidence="8">
    <location>
        <begin position="138"/>
        <end position="142"/>
    </location>
    <ligand>
        <name>NADP(+)</name>
        <dbReference type="ChEBI" id="CHEBI:58349"/>
    </ligand>
</feature>
<keyword evidence="4 8" id="KW-0521">NADP</keyword>
<dbReference type="InterPro" id="IPR013708">
    <property type="entry name" value="Shikimate_DH-bd_N"/>
</dbReference>
<evidence type="ECO:0000256" key="4">
    <source>
        <dbReference type="ARBA" id="ARBA00022857"/>
    </source>
</evidence>
<evidence type="ECO:0000256" key="8">
    <source>
        <dbReference type="HAMAP-Rule" id="MF_00222"/>
    </source>
</evidence>
<evidence type="ECO:0000259" key="11">
    <source>
        <dbReference type="Pfam" id="PF18317"/>
    </source>
</evidence>
<dbReference type="EMBL" id="JACSQL010000002">
    <property type="protein sequence ID" value="MBD7967529.1"/>
    <property type="molecule type" value="Genomic_DNA"/>
</dbReference>
<keyword evidence="3 8" id="KW-0028">Amino-acid biosynthesis</keyword>